<dbReference type="EMBL" id="KL363259">
    <property type="protein sequence ID" value="KFD50099.1"/>
    <property type="molecule type" value="Genomic_DNA"/>
</dbReference>
<proteinExistence type="predicted"/>
<evidence type="ECO:0000313" key="3">
    <source>
        <dbReference type="Proteomes" id="UP000030764"/>
    </source>
</evidence>
<keyword evidence="3" id="KW-1185">Reference proteome</keyword>
<protein>
    <submittedName>
        <fullName evidence="2">Uncharacterized protein</fullName>
    </submittedName>
</protein>
<name>A0A085MRD1_9BILA</name>
<dbReference type="EMBL" id="KL367739">
    <property type="protein sequence ID" value="KFD59777.1"/>
    <property type="molecule type" value="Genomic_DNA"/>
</dbReference>
<dbReference type="Proteomes" id="UP000030758">
    <property type="component" value="Unassembled WGS sequence"/>
</dbReference>
<dbReference type="Proteomes" id="UP000030764">
    <property type="component" value="Unassembled WGS sequence"/>
</dbReference>
<organism evidence="2">
    <name type="scientific">Trichuris suis</name>
    <name type="common">pig whipworm</name>
    <dbReference type="NCBI Taxonomy" id="68888"/>
    <lineage>
        <taxon>Eukaryota</taxon>
        <taxon>Metazoa</taxon>
        <taxon>Ecdysozoa</taxon>
        <taxon>Nematoda</taxon>
        <taxon>Enoplea</taxon>
        <taxon>Dorylaimia</taxon>
        <taxon>Trichinellida</taxon>
        <taxon>Trichuridae</taxon>
        <taxon>Trichuris</taxon>
    </lineage>
</organism>
<reference evidence="2 3" key="1">
    <citation type="journal article" date="2014" name="Nat. Genet.">
        <title>Genome and transcriptome of the porcine whipworm Trichuris suis.</title>
        <authorList>
            <person name="Jex A.R."/>
            <person name="Nejsum P."/>
            <person name="Schwarz E.M."/>
            <person name="Hu L."/>
            <person name="Young N.D."/>
            <person name="Hall R.S."/>
            <person name="Korhonen P.K."/>
            <person name="Liao S."/>
            <person name="Thamsborg S."/>
            <person name="Xia J."/>
            <person name="Xu P."/>
            <person name="Wang S."/>
            <person name="Scheerlinck J.P."/>
            <person name="Hofmann A."/>
            <person name="Sternberg P.W."/>
            <person name="Wang J."/>
            <person name="Gasser R.B."/>
        </authorList>
    </citation>
    <scope>NUCLEOTIDE SEQUENCE [LARGE SCALE GENOMIC DNA]</scope>
    <source>
        <strain evidence="2">DCEP-RM93F</strain>
        <strain evidence="1">DCEP-RM93M</strain>
    </source>
</reference>
<dbReference type="AlphaFoldDB" id="A0A085MRD1"/>
<gene>
    <name evidence="1" type="ORF">M513_09059</name>
    <name evidence="2" type="ORF">M514_09059</name>
</gene>
<evidence type="ECO:0000313" key="2">
    <source>
        <dbReference type="EMBL" id="KFD59777.1"/>
    </source>
</evidence>
<accession>A0A085MRD1</accession>
<sequence>MLNRAYIVHTAIKQQLKNREHQALSALASVPNNRLSRAPQLSMFVSHTEFSNLHSLAALLLPQIRLLIW</sequence>
<evidence type="ECO:0000313" key="1">
    <source>
        <dbReference type="EMBL" id="KFD50099.1"/>
    </source>
</evidence>